<name>A0A9P0Z8H6_CUSEU</name>
<dbReference type="Proteomes" id="UP001152484">
    <property type="component" value="Unassembled WGS sequence"/>
</dbReference>
<dbReference type="EMBL" id="CAMAPE010000021">
    <property type="protein sequence ID" value="CAH9089669.1"/>
    <property type="molecule type" value="Genomic_DNA"/>
</dbReference>
<dbReference type="PANTHER" id="PTHR48449:SF1">
    <property type="entry name" value="DUF1985 DOMAIN-CONTAINING PROTEIN"/>
    <property type="match status" value="1"/>
</dbReference>
<feature type="compositionally biased region" description="Basic and acidic residues" evidence="1">
    <location>
        <begin position="426"/>
        <end position="456"/>
    </location>
</feature>
<organism evidence="3 4">
    <name type="scientific">Cuscuta europaea</name>
    <name type="common">European dodder</name>
    <dbReference type="NCBI Taxonomy" id="41803"/>
    <lineage>
        <taxon>Eukaryota</taxon>
        <taxon>Viridiplantae</taxon>
        <taxon>Streptophyta</taxon>
        <taxon>Embryophyta</taxon>
        <taxon>Tracheophyta</taxon>
        <taxon>Spermatophyta</taxon>
        <taxon>Magnoliopsida</taxon>
        <taxon>eudicotyledons</taxon>
        <taxon>Gunneridae</taxon>
        <taxon>Pentapetalae</taxon>
        <taxon>asterids</taxon>
        <taxon>lamiids</taxon>
        <taxon>Solanales</taxon>
        <taxon>Convolvulaceae</taxon>
        <taxon>Cuscuteae</taxon>
        <taxon>Cuscuta</taxon>
        <taxon>Cuscuta subgen. Cuscuta</taxon>
    </lineage>
</organism>
<feature type="compositionally biased region" description="Basic and acidic residues" evidence="1">
    <location>
        <begin position="581"/>
        <end position="597"/>
    </location>
</feature>
<dbReference type="AlphaFoldDB" id="A0A9P0Z8H6"/>
<feature type="compositionally biased region" description="Basic and acidic residues" evidence="1">
    <location>
        <begin position="532"/>
        <end position="546"/>
    </location>
</feature>
<reference evidence="3" key="1">
    <citation type="submission" date="2022-07" db="EMBL/GenBank/DDBJ databases">
        <authorList>
            <person name="Macas J."/>
            <person name="Novak P."/>
            <person name="Neumann P."/>
        </authorList>
    </citation>
    <scope>NUCLEOTIDE SEQUENCE</scope>
</reference>
<protein>
    <recommendedName>
        <fullName evidence="2">DUF1985 domain-containing protein</fullName>
    </recommendedName>
</protein>
<feature type="region of interest" description="Disordered" evidence="1">
    <location>
        <begin position="532"/>
        <end position="560"/>
    </location>
</feature>
<feature type="domain" description="DUF1985" evidence="2">
    <location>
        <begin position="70"/>
        <end position="195"/>
    </location>
</feature>
<feature type="compositionally biased region" description="Polar residues" evidence="1">
    <location>
        <begin position="487"/>
        <end position="499"/>
    </location>
</feature>
<dbReference type="OrthoDB" id="1075817at2759"/>
<dbReference type="PANTHER" id="PTHR48449">
    <property type="entry name" value="DUF1985 DOMAIN-CONTAINING PROTEIN"/>
    <property type="match status" value="1"/>
</dbReference>
<accession>A0A9P0Z8H6</accession>
<evidence type="ECO:0000256" key="1">
    <source>
        <dbReference type="SAM" id="MobiDB-lite"/>
    </source>
</evidence>
<gene>
    <name evidence="3" type="ORF">CEURO_LOCUS10958</name>
</gene>
<feature type="compositionally biased region" description="Basic and acidic residues" evidence="1">
    <location>
        <begin position="464"/>
        <end position="486"/>
    </location>
</feature>
<dbReference type="Pfam" id="PF09331">
    <property type="entry name" value="DUF1985"/>
    <property type="match status" value="1"/>
</dbReference>
<evidence type="ECO:0000313" key="3">
    <source>
        <dbReference type="EMBL" id="CAH9089669.1"/>
    </source>
</evidence>
<keyword evidence="4" id="KW-1185">Reference proteome</keyword>
<evidence type="ECO:0000313" key="4">
    <source>
        <dbReference type="Proteomes" id="UP001152484"/>
    </source>
</evidence>
<dbReference type="InterPro" id="IPR015410">
    <property type="entry name" value="DUF1985"/>
</dbReference>
<proteinExistence type="predicted"/>
<comment type="caution">
    <text evidence="3">The sequence shown here is derived from an EMBL/GenBank/DDBJ whole genome shotgun (WGS) entry which is preliminary data.</text>
</comment>
<evidence type="ECO:0000259" key="2">
    <source>
        <dbReference type="Pfam" id="PF09331"/>
    </source>
</evidence>
<sequence>MKKLRVNCYCNLLEVVKTIKMYLSAEEITKFRGAVFGWILDVESISWVSGQLLLGLIGNHVEEVNHIIETEKITFNIRNSLISFTKEDFALVTSFRMDGAKKNKRWCAGDLWKRYFNGKSYVSRQNITDAFTRYNCNNEGTVEHDGVKLGLLYMLGHGLFGNQNKVALPSYYVNLVDDLEVFYSYPWGRDIWDDLVNYAGKSVELLSTSKSDRVTFPGFMFAMQIWAFEMLSGLSKAGICMLKKDQDTVILHTLKWVFTKKPNMDLLCKLIFYNNEFEYKPMEVTTQDMEIPQLAMLFQNFKRERWQFDGGMDCSEEIEMEDDDKDAECNDKQAEKGSAKVDKKKSMSQKGVVVKNVSYGSKKLKKQCTNEKKDDDEDDSLLTSLVKKTDIMMADMARIKIIQRNHGSLLRRILKRLEGKQVMTDQGKEVSEGGNIEIKDNGTEKDAKKGNDKETEQEVDDVEELVKNDEKEAMAKEDGEKEKENTEVSQNEIDSQRPSFNIFGFSSQEEQNIKNTDDEGLEDLNDARDSTIKERVVHDTNEKVHVDNGTGEQNWEKLNDDDTDFDADELLKVDELVIKTIQKSKEKSTETTIEESHNGNGRG</sequence>
<feature type="region of interest" description="Disordered" evidence="1">
    <location>
        <begin position="581"/>
        <end position="603"/>
    </location>
</feature>
<feature type="region of interest" description="Disordered" evidence="1">
    <location>
        <begin position="423"/>
        <end position="499"/>
    </location>
</feature>